<evidence type="ECO:0000313" key="5">
    <source>
        <dbReference type="Proteomes" id="UP000550508"/>
    </source>
</evidence>
<dbReference type="GO" id="GO:0005829">
    <property type="term" value="C:cytosol"/>
    <property type="evidence" value="ECO:0007669"/>
    <property type="project" value="TreeGrafter"/>
</dbReference>
<dbReference type="Gene3D" id="2.70.98.10">
    <property type="match status" value="1"/>
</dbReference>
<dbReference type="AlphaFoldDB" id="A0A849VS25"/>
<name>A0A849VS25_9HYPH</name>
<proteinExistence type="predicted"/>
<sequence length="946" mass="102976">MKIGDLTGQNLAEYVNTMRGAQSSGDFTRGNTFPATAVPFGFNMWSPVNQSDSNWFYQFKTGENGSLIDTVRAFAVVHEPSPWIGNRQSLGIIPIDNETVTSLASAAQKFDRKNEIAQAHYYSLIFNNGTRTEITPTDHAAYFRFNVPADKKVVTLLFDTLTASGAFSYDSATGAISGYTNHGSPQMYFYAVFDAPVTKSKTVYGDTSWVQFDTTGNKSVGMRIATSFISVDQAKANLEDEIGGKSFDQIKDLAEAAWLKKLGQIRVKNATADQKTILYSNMYRAFLYPNSAWEKEKGTGKPIYMSPYTSPSTQKDGKIWVNNGFWDTYRTNWPLYSLLIPTQAGQMIDGFVNGYKDGGWVTRWSGPGYNDSMVATSSDIIIADAYMKGVRNFDVDAAYASMLRNATTYSPDSAKGRKGMDKSIFYGYTPKEVYINDPAPGHVAWSLEADLNDFGIGQMAKVLKKDDDYAYFSNRAINYANLFDGTSTGTWANGWFRTKDQAGNWASGPSTPQSWGYGYTEGNAWSYAFLAPQDGQGLANLYGGRDKLKAKLDKFFTTAPGMDGGSYGFAIHEVKEAAKVHELANVGEYQHSNQTVHHSIYMYNFAGSPSSGQKYLRDVMDKLYFSGFDANGNSTGEGYIGDEDNGEQSSWYLLSSMGIYPVSMGRPEYAIGAPYFKEMTVTLESGKKIVVKAPNVSSSNRYVQSMKLNGKDLTRNYLLHSELVDGATLDFVMGPNPSQWGTGTNDLPTSITQDSKVPNPLKSLLPVGNYDVTASTVDKKDAIFDRTSGTAWTSKGAGWIEAAKKAPTMLDAVSLYTLSSSTDATKDPTGWILKGSNDGLVWVTLDTREGQGFAWRRQTRPFALKAPASYAKYRLEFTGTNDVSIAELELLGATDVSAAPTTASNAVPTPSVAPTPPSTSGGSTSSAGGAGGGLADSGKLDGRPLR</sequence>
<organism evidence="4 5">
    <name type="scientific">Phyllobacterium pellucidum</name>
    <dbReference type="NCBI Taxonomy" id="2740464"/>
    <lineage>
        <taxon>Bacteria</taxon>
        <taxon>Pseudomonadati</taxon>
        <taxon>Pseudomonadota</taxon>
        <taxon>Alphaproteobacteria</taxon>
        <taxon>Hyphomicrobiales</taxon>
        <taxon>Phyllobacteriaceae</taxon>
        <taxon>Phyllobacterium</taxon>
    </lineage>
</organism>
<evidence type="ECO:0000259" key="2">
    <source>
        <dbReference type="Pfam" id="PF07971"/>
    </source>
</evidence>
<feature type="domain" description="Glycosyl hydrolase family 92" evidence="2">
    <location>
        <begin position="233"/>
        <end position="735"/>
    </location>
</feature>
<dbReference type="InterPro" id="IPR008928">
    <property type="entry name" value="6-hairpin_glycosidase_sf"/>
</dbReference>
<dbReference type="GO" id="GO:0000224">
    <property type="term" value="F:peptide-N4-(N-acetyl-beta-glucosaminyl)asparagine amidase activity"/>
    <property type="evidence" value="ECO:0007669"/>
    <property type="project" value="TreeGrafter"/>
</dbReference>
<protein>
    <submittedName>
        <fullName evidence="4">Glycoside hydrolase family 92 protein</fullName>
    </submittedName>
</protein>
<dbReference type="PANTHER" id="PTHR12143:SF43">
    <property type="entry name" value="PUTATIVE-RELATED"/>
    <property type="match status" value="1"/>
</dbReference>
<dbReference type="GO" id="GO:0005975">
    <property type="term" value="P:carbohydrate metabolic process"/>
    <property type="evidence" value="ECO:0007669"/>
    <property type="project" value="InterPro"/>
</dbReference>
<evidence type="ECO:0000259" key="3">
    <source>
        <dbReference type="Pfam" id="PF17678"/>
    </source>
</evidence>
<accession>A0A849VS25</accession>
<dbReference type="Gene3D" id="2.60.120.260">
    <property type="entry name" value="Galactose-binding domain-like"/>
    <property type="match status" value="1"/>
</dbReference>
<evidence type="ECO:0000313" key="4">
    <source>
        <dbReference type="EMBL" id="NTS32772.1"/>
    </source>
</evidence>
<dbReference type="InterPro" id="IPR050883">
    <property type="entry name" value="PNGase"/>
</dbReference>
<evidence type="ECO:0000256" key="1">
    <source>
        <dbReference type="SAM" id="MobiDB-lite"/>
    </source>
</evidence>
<dbReference type="FunFam" id="1.20.1050.60:FF:000001">
    <property type="entry name" value="Putative alpha-1,2-mannosidase"/>
    <property type="match status" value="1"/>
</dbReference>
<dbReference type="Gene3D" id="1.20.1050.60">
    <property type="entry name" value="alpha-1,2-mannosidase"/>
    <property type="match status" value="1"/>
</dbReference>
<dbReference type="GO" id="GO:0006516">
    <property type="term" value="P:glycoprotein catabolic process"/>
    <property type="evidence" value="ECO:0007669"/>
    <property type="project" value="TreeGrafter"/>
</dbReference>
<dbReference type="SUPFAM" id="SSF49785">
    <property type="entry name" value="Galactose-binding domain-like"/>
    <property type="match status" value="1"/>
</dbReference>
<dbReference type="FunFam" id="3.30.2080.10:FF:000001">
    <property type="entry name" value="Alpha-1,2-mannosidase subfamily"/>
    <property type="match status" value="1"/>
</dbReference>
<dbReference type="NCBIfam" id="TIGR01180">
    <property type="entry name" value="aman2_put"/>
    <property type="match status" value="1"/>
</dbReference>
<dbReference type="PANTHER" id="PTHR12143">
    <property type="entry name" value="PEPTIDE N-GLYCANASE PNGASE -RELATED"/>
    <property type="match status" value="1"/>
</dbReference>
<dbReference type="Proteomes" id="UP000550508">
    <property type="component" value="Unassembled WGS sequence"/>
</dbReference>
<comment type="caution">
    <text evidence="4">The sequence shown here is derived from an EMBL/GenBank/DDBJ whole genome shotgun (WGS) entry which is preliminary data.</text>
</comment>
<dbReference type="GO" id="GO:0030246">
    <property type="term" value="F:carbohydrate binding"/>
    <property type="evidence" value="ECO:0007669"/>
    <property type="project" value="InterPro"/>
</dbReference>
<dbReference type="Pfam" id="PF07971">
    <property type="entry name" value="Glyco_hydro_92"/>
    <property type="match status" value="1"/>
</dbReference>
<dbReference type="Gene3D" id="3.30.2080.10">
    <property type="entry name" value="GH92 mannosidase domain"/>
    <property type="match status" value="1"/>
</dbReference>
<dbReference type="Gene3D" id="1.20.1610.10">
    <property type="entry name" value="alpha-1,2-mannosidases domains"/>
    <property type="match status" value="1"/>
</dbReference>
<dbReference type="InterPro" id="IPR012939">
    <property type="entry name" value="Glyco_hydro_92"/>
</dbReference>
<dbReference type="InterPro" id="IPR014718">
    <property type="entry name" value="GH-type_carb-bd"/>
</dbReference>
<dbReference type="InterPro" id="IPR008979">
    <property type="entry name" value="Galactose-bd-like_sf"/>
</dbReference>
<feature type="compositionally biased region" description="Low complexity" evidence="1">
    <location>
        <begin position="918"/>
        <end position="927"/>
    </location>
</feature>
<dbReference type="SUPFAM" id="SSF48208">
    <property type="entry name" value="Six-hairpin glycosidases"/>
    <property type="match status" value="1"/>
</dbReference>
<feature type="region of interest" description="Disordered" evidence="1">
    <location>
        <begin position="901"/>
        <end position="946"/>
    </location>
</feature>
<dbReference type="EMBL" id="JABUMX010000003">
    <property type="protein sequence ID" value="NTS32772.1"/>
    <property type="molecule type" value="Genomic_DNA"/>
</dbReference>
<keyword evidence="4" id="KW-0378">Hydrolase</keyword>
<dbReference type="InterPro" id="IPR041371">
    <property type="entry name" value="GH92_N"/>
</dbReference>
<reference evidence="4 5" key="1">
    <citation type="submission" date="2020-05" db="EMBL/GenBank/DDBJ databases">
        <authorList>
            <person name="Kim M.K."/>
        </authorList>
    </citation>
    <scope>NUCLEOTIDE SEQUENCE [LARGE SCALE GENOMIC DNA]</scope>
    <source>
        <strain evidence="4 5">BT25</strain>
    </source>
</reference>
<feature type="domain" description="Glycosyl hydrolase family 92 N-terminal" evidence="3">
    <location>
        <begin position="14"/>
        <end position="227"/>
    </location>
</feature>
<keyword evidence="5" id="KW-1185">Reference proteome</keyword>
<dbReference type="InterPro" id="IPR005887">
    <property type="entry name" value="GH92_a_mannosidase_put"/>
</dbReference>
<gene>
    <name evidence="4" type="ORF">HQ945_16050</name>
</gene>
<dbReference type="Pfam" id="PF17678">
    <property type="entry name" value="Glyco_hydro_92N"/>
    <property type="match status" value="1"/>
</dbReference>